<organism evidence="4">
    <name type="scientific">Chromera velia CCMP2878</name>
    <dbReference type="NCBI Taxonomy" id="1169474"/>
    <lineage>
        <taxon>Eukaryota</taxon>
        <taxon>Sar</taxon>
        <taxon>Alveolata</taxon>
        <taxon>Colpodellida</taxon>
        <taxon>Chromeraceae</taxon>
        <taxon>Chromera</taxon>
    </lineage>
</organism>
<dbReference type="VEuPathDB" id="CryptoDB:Cvel_15342"/>
<evidence type="ECO:0000313" key="4">
    <source>
        <dbReference type="EMBL" id="CEM07736.1"/>
    </source>
</evidence>
<feature type="transmembrane region" description="Helical" evidence="2">
    <location>
        <begin position="200"/>
        <end position="224"/>
    </location>
</feature>
<keyword evidence="2" id="KW-0472">Membrane</keyword>
<gene>
    <name evidence="4" type="ORF">Cvel_15342</name>
</gene>
<dbReference type="AlphaFoldDB" id="A0A0G4F5T8"/>
<dbReference type="EMBL" id="CDMZ01000143">
    <property type="protein sequence ID" value="CEM07736.1"/>
    <property type="molecule type" value="Genomic_DNA"/>
</dbReference>
<keyword evidence="3" id="KW-0732">Signal</keyword>
<sequence>MQRRVLALLFCLVCSLDVAICFVAPPRLPNAQSRQVGTHTAVAASSVDERRFLQRNEGRFRKQIARRLSIPEAAVEVNGVMGLGDGQARVEFDVLIPNWEDDDRLAKAVEEERKRTIYLPMDQSLRRKGANRLEILTEKALKKQKKEDAELRRKWKEEEERKEEEGDRSNAFINSLPISSSLRGKLAEEVIFPFRRVRQIILLIGLVGGLSLLALQSYGAFLVFTNQMPTEEVSGEAASSSGEVFKAAVQGAALTGSDTGYANALTEQAAGEFVKDLIYGAKDKFSAVRNVIVDLLVAGFSFRWLGEETGAQSVAKRALKRVIKSAEGKVDAEAQKEREATLRKTKLRLVGLVPQDAPLKSAKRFKVSDLQDAGKQHILAVAGPDAFIDRVLLELQRKGVGRVLQGRGVLVVPVPTREKDVVREEERQKDGYFGGFDAKATGRAMAQGGNDALEMMEKRRLREFKPSWRTSRYVADPARLKPWREVMRAEMIDAERQGNEKAPEGIIVGVRNTGTIVFRGVGDPDWASVVEAVIGSEELEKEAEERERGEVKAPKGLDIQLFLDQIEQAKKTAAEIAEDDEERVW</sequence>
<evidence type="ECO:0000256" key="1">
    <source>
        <dbReference type="SAM" id="MobiDB-lite"/>
    </source>
</evidence>
<keyword evidence="2" id="KW-0812">Transmembrane</keyword>
<keyword evidence="2" id="KW-1133">Transmembrane helix</keyword>
<protein>
    <submittedName>
        <fullName evidence="4">Uncharacterized protein</fullName>
    </submittedName>
</protein>
<proteinExistence type="predicted"/>
<evidence type="ECO:0000256" key="2">
    <source>
        <dbReference type="SAM" id="Phobius"/>
    </source>
</evidence>
<feature type="signal peptide" evidence="3">
    <location>
        <begin position="1"/>
        <end position="21"/>
    </location>
</feature>
<feature type="region of interest" description="Disordered" evidence="1">
    <location>
        <begin position="147"/>
        <end position="168"/>
    </location>
</feature>
<feature type="chain" id="PRO_5005188791" evidence="3">
    <location>
        <begin position="22"/>
        <end position="585"/>
    </location>
</feature>
<accession>A0A0G4F5T8</accession>
<evidence type="ECO:0000256" key="3">
    <source>
        <dbReference type="SAM" id="SignalP"/>
    </source>
</evidence>
<reference evidence="4" key="1">
    <citation type="submission" date="2014-11" db="EMBL/GenBank/DDBJ databases">
        <authorList>
            <person name="Otto D Thomas"/>
            <person name="Naeem Raeece"/>
        </authorList>
    </citation>
    <scope>NUCLEOTIDE SEQUENCE</scope>
</reference>
<name>A0A0G4F5T8_9ALVE</name>